<evidence type="ECO:0000313" key="3">
    <source>
        <dbReference type="Proteomes" id="UP000789759"/>
    </source>
</evidence>
<keyword evidence="3" id="KW-1185">Reference proteome</keyword>
<protein>
    <submittedName>
        <fullName evidence="2">24583_t:CDS:1</fullName>
    </submittedName>
</protein>
<reference evidence="2" key="1">
    <citation type="submission" date="2021-06" db="EMBL/GenBank/DDBJ databases">
        <authorList>
            <person name="Kallberg Y."/>
            <person name="Tangrot J."/>
            <person name="Rosling A."/>
        </authorList>
    </citation>
    <scope>NUCLEOTIDE SEQUENCE</scope>
    <source>
        <strain evidence="2">FL966</strain>
    </source>
</reference>
<organism evidence="2 3">
    <name type="scientific">Cetraspora pellucida</name>
    <dbReference type="NCBI Taxonomy" id="1433469"/>
    <lineage>
        <taxon>Eukaryota</taxon>
        <taxon>Fungi</taxon>
        <taxon>Fungi incertae sedis</taxon>
        <taxon>Mucoromycota</taxon>
        <taxon>Glomeromycotina</taxon>
        <taxon>Glomeromycetes</taxon>
        <taxon>Diversisporales</taxon>
        <taxon>Gigasporaceae</taxon>
        <taxon>Cetraspora</taxon>
    </lineage>
</organism>
<feature type="region of interest" description="Disordered" evidence="1">
    <location>
        <begin position="127"/>
        <end position="148"/>
    </location>
</feature>
<name>A0A9N9DSR2_9GLOM</name>
<proteinExistence type="predicted"/>
<feature type="region of interest" description="Disordered" evidence="1">
    <location>
        <begin position="1"/>
        <end position="111"/>
    </location>
</feature>
<evidence type="ECO:0000256" key="1">
    <source>
        <dbReference type="SAM" id="MobiDB-lite"/>
    </source>
</evidence>
<gene>
    <name evidence="2" type="ORF">CPELLU_LOCUS9131</name>
</gene>
<dbReference type="Proteomes" id="UP000789759">
    <property type="component" value="Unassembled WGS sequence"/>
</dbReference>
<accession>A0A9N9DSR2</accession>
<dbReference type="AlphaFoldDB" id="A0A9N9DSR2"/>
<feature type="compositionally biased region" description="Polar residues" evidence="1">
    <location>
        <begin position="46"/>
        <end position="57"/>
    </location>
</feature>
<evidence type="ECO:0000313" key="2">
    <source>
        <dbReference type="EMBL" id="CAG8646770.1"/>
    </source>
</evidence>
<feature type="compositionally biased region" description="Basic and acidic residues" evidence="1">
    <location>
        <begin position="80"/>
        <end position="90"/>
    </location>
</feature>
<comment type="caution">
    <text evidence="2">The sequence shown here is derived from an EMBL/GenBank/DDBJ whole genome shotgun (WGS) entry which is preliminary data.</text>
</comment>
<dbReference type="EMBL" id="CAJVQA010006809">
    <property type="protein sequence ID" value="CAG8646770.1"/>
    <property type="molecule type" value="Genomic_DNA"/>
</dbReference>
<sequence length="148" mass="17441">MTKVFYRSNSDDTNDEATTSQSKNANREQDPPVKIDNTEKEATKANKIQANISINNDDNSHQKHRKRRYKMEQYPSNDNDSPKMMKRNQDHPSMSFYDPLEKKEKSVDERKQKREELVLKLYQFHKTLGNPGEGRTYKKVSDESKEIE</sequence>
<feature type="compositionally biased region" description="Basic and acidic residues" evidence="1">
    <location>
        <begin position="25"/>
        <end position="44"/>
    </location>
</feature>
<feature type="compositionally biased region" description="Basic and acidic residues" evidence="1">
    <location>
        <begin position="99"/>
        <end position="111"/>
    </location>
</feature>
<feature type="compositionally biased region" description="Basic and acidic residues" evidence="1">
    <location>
        <begin position="135"/>
        <end position="148"/>
    </location>
</feature>